<dbReference type="PIRSF" id="PIRSF018953">
    <property type="entry name" value="UCP018953"/>
    <property type="match status" value="1"/>
</dbReference>
<evidence type="ECO:0000256" key="1">
    <source>
        <dbReference type="ARBA" id="ARBA00004651"/>
    </source>
</evidence>
<dbReference type="OrthoDB" id="9807948at2"/>
<dbReference type="RefSeq" id="WP_106093512.1">
    <property type="nucleotide sequence ID" value="NZ_PVNL01000130.1"/>
</dbReference>
<keyword evidence="3" id="KW-0812">Transmembrane</keyword>
<dbReference type="Proteomes" id="UP000238823">
    <property type="component" value="Unassembled WGS sequence"/>
</dbReference>
<sequence>MRWSSSISDAADFATALSRASGELREQLDGDSADLVLVFASREHQHRCHELPTALAGLFEGALVIGCSGSGVLANGTELEGSPGLAIAAAQLPGVELTGFHVPTERTPDPAEPGDDPADERARWNHALGLADGPDPHLLLFADPFTWSGPELLDGLDRAYPAGVKIGGLCSGGGRPGEHRLFCDHTTHHRGMVGVAMRGNLEIDAVVAQGCRPIGVPMFVTRHQGQVIFELDGRPAVQVLQRLFDTLTQAERAKARNSLFLGVVMDPQREVYDQGDFLVRNLVGVDPHSGAIGTAAQLHENAVVQFHLRDAETSAAELRALLAEHARLRAGDPSVGALLFPCVGRGTGLYGQPDHDSALTRELLGPELPLAGFFCNGEIGPVGSAQARTFLHGYTSALMLFRPARTLLV</sequence>
<dbReference type="InterPro" id="IPR019494">
    <property type="entry name" value="FIST_C"/>
</dbReference>
<feature type="domain" description="FIST" evidence="6">
    <location>
        <begin position="32"/>
        <end position="235"/>
    </location>
</feature>
<dbReference type="SMART" id="SM00897">
    <property type="entry name" value="FIST"/>
    <property type="match status" value="1"/>
</dbReference>
<comment type="caution">
    <text evidence="8">The sequence shown here is derived from an EMBL/GenBank/DDBJ whole genome shotgun (WGS) entry which is preliminary data.</text>
</comment>
<evidence type="ECO:0000256" key="5">
    <source>
        <dbReference type="ARBA" id="ARBA00023136"/>
    </source>
</evidence>
<keyword evidence="2" id="KW-1003">Cell membrane</keyword>
<dbReference type="PANTHER" id="PTHR14939">
    <property type="entry name" value="F-BOX ONLY PROTEIN 22"/>
    <property type="match status" value="1"/>
</dbReference>
<dbReference type="EMBL" id="PVNL01000130">
    <property type="protein sequence ID" value="PRP97340.1"/>
    <property type="molecule type" value="Genomic_DNA"/>
</dbReference>
<evidence type="ECO:0000256" key="2">
    <source>
        <dbReference type="ARBA" id="ARBA00022475"/>
    </source>
</evidence>
<proteinExistence type="predicted"/>
<dbReference type="Pfam" id="PF08495">
    <property type="entry name" value="FIST"/>
    <property type="match status" value="1"/>
</dbReference>
<name>A0A2S9XX85_9BACT</name>
<keyword evidence="4" id="KW-1133">Transmembrane helix</keyword>
<accession>A0A2S9XX85</accession>
<evidence type="ECO:0000313" key="9">
    <source>
        <dbReference type="Proteomes" id="UP000238823"/>
    </source>
</evidence>
<dbReference type="InterPro" id="IPR016741">
    <property type="entry name" value="UCP018953"/>
</dbReference>
<dbReference type="PANTHER" id="PTHR14939:SF5">
    <property type="entry name" value="F-BOX ONLY PROTEIN 22"/>
    <property type="match status" value="1"/>
</dbReference>
<reference evidence="8 9" key="1">
    <citation type="submission" date="2018-03" db="EMBL/GenBank/DDBJ databases">
        <title>Draft Genome Sequences of the Obligatory Marine Myxobacteria Enhygromyxa salina SWB007.</title>
        <authorList>
            <person name="Poehlein A."/>
            <person name="Moghaddam J.A."/>
            <person name="Harms H."/>
            <person name="Alanjari M."/>
            <person name="Koenig G.M."/>
            <person name="Daniel R."/>
            <person name="Schaeberle T.F."/>
        </authorList>
    </citation>
    <scope>NUCLEOTIDE SEQUENCE [LARGE SCALE GENOMIC DNA]</scope>
    <source>
        <strain evidence="8 9">SWB007</strain>
    </source>
</reference>
<dbReference type="Pfam" id="PF10442">
    <property type="entry name" value="FIST_C"/>
    <property type="match status" value="1"/>
</dbReference>
<evidence type="ECO:0000259" key="7">
    <source>
        <dbReference type="SMART" id="SM01204"/>
    </source>
</evidence>
<comment type="subcellular location">
    <subcellularLocation>
        <location evidence="1">Cell membrane</location>
        <topology evidence="1">Multi-pass membrane protein</topology>
    </subcellularLocation>
</comment>
<evidence type="ECO:0000256" key="4">
    <source>
        <dbReference type="ARBA" id="ARBA00022989"/>
    </source>
</evidence>
<gene>
    <name evidence="8" type="ORF">ENSA7_66900</name>
</gene>
<keyword evidence="5" id="KW-0472">Membrane</keyword>
<dbReference type="InterPro" id="IPR013702">
    <property type="entry name" value="FIST_domain_N"/>
</dbReference>
<protein>
    <submittedName>
        <fullName evidence="8">FIST N domain protein</fullName>
    </submittedName>
</protein>
<feature type="domain" description="FIST C-domain" evidence="7">
    <location>
        <begin position="236"/>
        <end position="382"/>
    </location>
</feature>
<dbReference type="SMART" id="SM01204">
    <property type="entry name" value="FIST_C"/>
    <property type="match status" value="1"/>
</dbReference>
<evidence type="ECO:0000256" key="3">
    <source>
        <dbReference type="ARBA" id="ARBA00022692"/>
    </source>
</evidence>
<dbReference type="GO" id="GO:0005886">
    <property type="term" value="C:plasma membrane"/>
    <property type="evidence" value="ECO:0007669"/>
    <property type="project" value="UniProtKB-SubCell"/>
</dbReference>
<organism evidence="8 9">
    <name type="scientific">Enhygromyxa salina</name>
    <dbReference type="NCBI Taxonomy" id="215803"/>
    <lineage>
        <taxon>Bacteria</taxon>
        <taxon>Pseudomonadati</taxon>
        <taxon>Myxococcota</taxon>
        <taxon>Polyangia</taxon>
        <taxon>Nannocystales</taxon>
        <taxon>Nannocystaceae</taxon>
        <taxon>Enhygromyxa</taxon>
    </lineage>
</organism>
<evidence type="ECO:0000259" key="6">
    <source>
        <dbReference type="SMART" id="SM00897"/>
    </source>
</evidence>
<dbReference type="AlphaFoldDB" id="A0A2S9XX85"/>
<evidence type="ECO:0000313" key="8">
    <source>
        <dbReference type="EMBL" id="PRP97340.1"/>
    </source>
</evidence>